<proteinExistence type="predicted"/>
<organism evidence="1 2">
    <name type="scientific">Acidihalobacter yilgarnensis</name>
    <dbReference type="NCBI Taxonomy" id="2819280"/>
    <lineage>
        <taxon>Bacteria</taxon>
        <taxon>Pseudomonadati</taxon>
        <taxon>Pseudomonadota</taxon>
        <taxon>Gammaproteobacteria</taxon>
        <taxon>Chromatiales</taxon>
        <taxon>Ectothiorhodospiraceae</taxon>
        <taxon>Acidihalobacter</taxon>
    </lineage>
</organism>
<dbReference type="Proteomes" id="UP000095401">
    <property type="component" value="Chromosome"/>
</dbReference>
<protein>
    <recommendedName>
        <fullName evidence="3">Calcineurin-like phosphoesterase domain-containing protein</fullName>
    </recommendedName>
</protein>
<name>A0A1D8INC9_9GAMM</name>
<dbReference type="InterPro" id="IPR029052">
    <property type="entry name" value="Metallo-depent_PP-like"/>
</dbReference>
<gene>
    <name evidence="1" type="ORF">BI364_08360</name>
</gene>
<dbReference type="EMBL" id="CP017415">
    <property type="protein sequence ID" value="AOU97976.1"/>
    <property type="molecule type" value="Genomic_DNA"/>
</dbReference>
<dbReference type="RefSeq" id="WP_070078352.1">
    <property type="nucleotide sequence ID" value="NZ_CP017415.1"/>
</dbReference>
<reference evidence="2" key="1">
    <citation type="submission" date="2016-09" db="EMBL/GenBank/DDBJ databases">
        <title>Acidihalobacter prosperus F5.</title>
        <authorList>
            <person name="Khaleque H.N."/>
            <person name="Ramsay J.P."/>
            <person name="Kaksonen A.H."/>
            <person name="Boxall N.J."/>
            <person name="Watkin E.L.J."/>
        </authorList>
    </citation>
    <scope>NUCLEOTIDE SEQUENCE [LARGE SCALE GENOMIC DNA]</scope>
    <source>
        <strain evidence="2">F5</strain>
    </source>
</reference>
<dbReference type="Gene3D" id="3.60.21.10">
    <property type="match status" value="1"/>
</dbReference>
<dbReference type="AlphaFoldDB" id="A0A1D8INC9"/>
<evidence type="ECO:0008006" key="3">
    <source>
        <dbReference type="Google" id="ProtNLM"/>
    </source>
</evidence>
<dbReference type="SUPFAM" id="SSF56300">
    <property type="entry name" value="Metallo-dependent phosphatases"/>
    <property type="match status" value="1"/>
</dbReference>
<accession>A0A1D8INC9</accession>
<dbReference type="KEGG" id="aprs:BI364_08360"/>
<evidence type="ECO:0000313" key="2">
    <source>
        <dbReference type="Proteomes" id="UP000095401"/>
    </source>
</evidence>
<sequence length="356" mass="39147">MSEQPLLEQGIRPGRNCPMHYRYSASVFHRSPVLEADILYVIGGLYGNVEALNAVLAMKRLEERRGAGVTLFFNGDFNWFNVNLDDFKIINDTVLEHAAIQGNVEAELGESGHGVGCGCAYPTSTSDEVVEHSNRIMDRLRATAGHFQGLTDRLSVLPMHATVTVGDKRIGIVHGDPVSLAGWAFAVENLTPPAECKASDGDASVRLAGYLREAQVDAFCSTHTCLPVMRVLRIDDDRETVIANNGAAGMPNFQSTRYGLLTRISTRHGTPPRDSLYGVTVGNLRIDAVPIYYDHDAWLRRFTRNWGPQSPAYLSYFRRLTTGPEHVIEQAILGGVKRTFCLSTLLQDAANSGAKR</sequence>
<evidence type="ECO:0000313" key="1">
    <source>
        <dbReference type="EMBL" id="AOU97976.1"/>
    </source>
</evidence>
<keyword evidence="2" id="KW-1185">Reference proteome</keyword>